<feature type="transmembrane region" description="Helical" evidence="13">
    <location>
        <begin position="30"/>
        <end position="50"/>
    </location>
</feature>
<proteinExistence type="predicted"/>
<evidence type="ECO:0000256" key="9">
    <source>
        <dbReference type="ARBA" id="ARBA00022840"/>
    </source>
</evidence>
<feature type="compositionally biased region" description="Basic and acidic residues" evidence="12">
    <location>
        <begin position="602"/>
        <end position="615"/>
    </location>
</feature>
<dbReference type="InterPro" id="IPR050398">
    <property type="entry name" value="HssS/ArlS-like"/>
</dbReference>
<feature type="transmembrane region" description="Helical" evidence="13">
    <location>
        <begin position="302"/>
        <end position="323"/>
    </location>
</feature>
<evidence type="ECO:0000256" key="2">
    <source>
        <dbReference type="ARBA" id="ARBA00004651"/>
    </source>
</evidence>
<dbReference type="PANTHER" id="PTHR45528:SF1">
    <property type="entry name" value="SENSOR HISTIDINE KINASE CPXA"/>
    <property type="match status" value="1"/>
</dbReference>
<dbReference type="InterPro" id="IPR003660">
    <property type="entry name" value="HAMP_dom"/>
</dbReference>
<keyword evidence="11 13" id="KW-0472">Membrane</keyword>
<dbReference type="InterPro" id="IPR029016">
    <property type="entry name" value="GAF-like_dom_sf"/>
</dbReference>
<dbReference type="SMART" id="SM00065">
    <property type="entry name" value="GAF"/>
    <property type="match status" value="1"/>
</dbReference>
<evidence type="ECO:0000256" key="13">
    <source>
        <dbReference type="SAM" id="Phobius"/>
    </source>
</evidence>
<keyword evidence="8" id="KW-0418">Kinase</keyword>
<accession>A0ABW9RUT6</accession>
<dbReference type="Proteomes" id="UP000798808">
    <property type="component" value="Unassembled WGS sequence"/>
</dbReference>
<comment type="subcellular location">
    <subcellularLocation>
        <location evidence="2">Cell membrane</location>
        <topology evidence="2">Multi-pass membrane protein</topology>
    </subcellularLocation>
</comment>
<evidence type="ECO:0000256" key="12">
    <source>
        <dbReference type="SAM" id="MobiDB-lite"/>
    </source>
</evidence>
<evidence type="ECO:0000256" key="6">
    <source>
        <dbReference type="ARBA" id="ARBA00022679"/>
    </source>
</evidence>
<dbReference type="Gene3D" id="3.30.450.40">
    <property type="match status" value="1"/>
</dbReference>
<protein>
    <recommendedName>
        <fullName evidence="3">histidine kinase</fullName>
        <ecNumber evidence="3">2.7.13.3</ecNumber>
    </recommendedName>
</protein>
<evidence type="ECO:0000256" key="10">
    <source>
        <dbReference type="ARBA" id="ARBA00023012"/>
    </source>
</evidence>
<reference evidence="15 16" key="1">
    <citation type="submission" date="2019-02" db="EMBL/GenBank/DDBJ databases">
        <authorList>
            <person name="Goldberg S.R."/>
            <person name="Haltli B.A."/>
            <person name="Correa H."/>
            <person name="Russell K.G."/>
        </authorList>
    </citation>
    <scope>NUCLEOTIDE SEQUENCE [LARGE SCALE GENOMIC DNA]</scope>
    <source>
        <strain evidence="15 16">JCM 16186</strain>
    </source>
</reference>
<comment type="caution">
    <text evidence="15">The sequence shown here is derived from an EMBL/GenBank/DDBJ whole genome shotgun (WGS) entry which is preliminary data.</text>
</comment>
<dbReference type="SUPFAM" id="SSF55781">
    <property type="entry name" value="GAF domain-like"/>
    <property type="match status" value="1"/>
</dbReference>
<keyword evidence="9" id="KW-0067">ATP-binding</keyword>
<evidence type="ECO:0000313" key="16">
    <source>
        <dbReference type="Proteomes" id="UP000798808"/>
    </source>
</evidence>
<dbReference type="InterPro" id="IPR003018">
    <property type="entry name" value="GAF"/>
</dbReference>
<feature type="domain" description="HAMP" evidence="14">
    <location>
        <begin position="325"/>
        <end position="377"/>
    </location>
</feature>
<dbReference type="EMBL" id="SMLW01000637">
    <property type="protein sequence ID" value="MTI27651.1"/>
    <property type="molecule type" value="Genomic_DNA"/>
</dbReference>
<keyword evidence="10" id="KW-0902">Two-component regulatory system</keyword>
<sequence>MFRRLTLFLYSPQNTLTLDISIRKKIKHKLIAAFGGVLALSFILAGWGYYSINRILNNQDLSQRIDDISIMVLELRRAEKDFLMRETTNPEFFKTGQSQYLQTINETAEELQKEISLLKEHPATGSMDLEESFEAMGRIIKLYNIKLSEIGETVKEKGYKDWGLEGELRKAIHEVENINFPYDRALMLTLRRHEKDFFLRQELSYRDKFNNDIQEFKAAIRSAENVDSSAVFENQRNAILSNLDNYQDKFNQIVDADLKLGLDEKTGLRGELRAIVHEMEPILAQLEATIRSKTSSIIGNTLLFFLLVFFVQLIAGLFISIRFSNKLTSNIKSINTGIVTLSQGNFPDKLVISSEDELGQTQAATNNLVERIRTAAEFTISIGEGKLDQQYDERYKNDVLAKALLDMHQKLKAADLEDEKRNWATKGLADFGEVIRKNENNLRELSYKVITDLVKFVGANQGKLFVINDEDNNTLGEPHLELYATYAWKRKKHQQQTILKGEGLPGQAWYEQKSIYLKEVPGDYIKIRSGLGEAVPTSVLIVPLVVNETVFGVIELASLKEFADYQITFIEKLAEIIAASLSSVRINEKTKSLLEQAQQQSEEMRAQEEEMRQNMEELSATQEELGRKEKEYLKKIEELEGKLAELAS</sequence>
<keyword evidence="16" id="KW-1185">Reference proteome</keyword>
<dbReference type="EC" id="2.7.13.3" evidence="3"/>
<organism evidence="15 16">
    <name type="scientific">Fulvivirga kasyanovii</name>
    <dbReference type="NCBI Taxonomy" id="396812"/>
    <lineage>
        <taxon>Bacteria</taxon>
        <taxon>Pseudomonadati</taxon>
        <taxon>Bacteroidota</taxon>
        <taxon>Cytophagia</taxon>
        <taxon>Cytophagales</taxon>
        <taxon>Fulvivirgaceae</taxon>
        <taxon>Fulvivirga</taxon>
    </lineage>
</organism>
<dbReference type="Pfam" id="PF13185">
    <property type="entry name" value="GAF_2"/>
    <property type="match status" value="1"/>
</dbReference>
<keyword evidence="7" id="KW-0547">Nucleotide-binding</keyword>
<evidence type="ECO:0000256" key="5">
    <source>
        <dbReference type="ARBA" id="ARBA00022553"/>
    </source>
</evidence>
<evidence type="ECO:0000256" key="1">
    <source>
        <dbReference type="ARBA" id="ARBA00000085"/>
    </source>
</evidence>
<evidence type="ECO:0000256" key="4">
    <source>
        <dbReference type="ARBA" id="ARBA00022475"/>
    </source>
</evidence>
<dbReference type="SMART" id="SM00304">
    <property type="entry name" value="HAMP"/>
    <property type="match status" value="2"/>
</dbReference>
<evidence type="ECO:0000313" key="15">
    <source>
        <dbReference type="EMBL" id="MTI27651.1"/>
    </source>
</evidence>
<keyword evidence="13" id="KW-0812">Transmembrane</keyword>
<dbReference type="PROSITE" id="PS50885">
    <property type="entry name" value="HAMP"/>
    <property type="match status" value="1"/>
</dbReference>
<gene>
    <name evidence="15" type="ORF">E1163_22020</name>
</gene>
<evidence type="ECO:0000256" key="3">
    <source>
        <dbReference type="ARBA" id="ARBA00012438"/>
    </source>
</evidence>
<dbReference type="Gene3D" id="6.10.340.10">
    <property type="match status" value="1"/>
</dbReference>
<dbReference type="PANTHER" id="PTHR45528">
    <property type="entry name" value="SENSOR HISTIDINE KINASE CPXA"/>
    <property type="match status" value="1"/>
</dbReference>
<evidence type="ECO:0000256" key="11">
    <source>
        <dbReference type="ARBA" id="ARBA00023136"/>
    </source>
</evidence>
<name>A0ABW9RUT6_9BACT</name>
<keyword evidence="4" id="KW-1003">Cell membrane</keyword>
<comment type="catalytic activity">
    <reaction evidence="1">
        <text>ATP + protein L-histidine = ADP + protein N-phospho-L-histidine.</text>
        <dbReference type="EC" id="2.7.13.3"/>
    </reaction>
</comment>
<keyword evidence="6" id="KW-0808">Transferase</keyword>
<dbReference type="SMART" id="SM01358">
    <property type="entry name" value="HBM"/>
    <property type="match status" value="1"/>
</dbReference>
<evidence type="ECO:0000259" key="14">
    <source>
        <dbReference type="PROSITE" id="PS50885"/>
    </source>
</evidence>
<keyword evidence="13" id="KW-1133">Transmembrane helix</keyword>
<dbReference type="InterPro" id="IPR032255">
    <property type="entry name" value="HBM"/>
</dbReference>
<feature type="region of interest" description="Disordered" evidence="12">
    <location>
        <begin position="597"/>
        <end position="625"/>
    </location>
</feature>
<keyword evidence="5" id="KW-0597">Phosphoprotein</keyword>
<evidence type="ECO:0000256" key="7">
    <source>
        <dbReference type="ARBA" id="ARBA00022741"/>
    </source>
</evidence>
<evidence type="ECO:0000256" key="8">
    <source>
        <dbReference type="ARBA" id="ARBA00022777"/>
    </source>
</evidence>